<organism evidence="2 3">
    <name type="scientific">Methanocalculus taiwanensis</name>
    <dbReference type="NCBI Taxonomy" id="106207"/>
    <lineage>
        <taxon>Archaea</taxon>
        <taxon>Methanobacteriati</taxon>
        <taxon>Methanobacteriota</taxon>
        <taxon>Stenosarchaea group</taxon>
        <taxon>Methanomicrobia</taxon>
        <taxon>Methanomicrobiales</taxon>
        <taxon>Methanocalculaceae</taxon>
        <taxon>Methanocalculus</taxon>
    </lineage>
</organism>
<dbReference type="Proteomes" id="UP001524383">
    <property type="component" value="Unassembled WGS sequence"/>
</dbReference>
<sequence>MRSILTVDAPPHKVVGIRRTGYYEEIGTMIMELASFIEEHKITVIGPPAFICHEDSMDAVRAAAEAGTADIEVAFPVEGDVKGSDNIHVYELPGGKMVRIIHMGPYHEMTDTYQELFRWLGDNHLTITGPVREVYINDPKTTEEDLLVTWIYAPI</sequence>
<comment type="caution">
    <text evidence="2">The sequence shown here is derived from an EMBL/GenBank/DDBJ whole genome shotgun (WGS) entry which is preliminary data.</text>
</comment>
<name>A0ABD4TGS1_9EURY</name>
<dbReference type="EMBL" id="VOTZ01000002">
    <property type="protein sequence ID" value="MCQ1537701.1"/>
    <property type="molecule type" value="Genomic_DNA"/>
</dbReference>
<accession>A0ABD4TGS1</accession>
<dbReference type="SMART" id="SM00871">
    <property type="entry name" value="AraC_E_bind"/>
    <property type="match status" value="1"/>
</dbReference>
<reference evidence="2 3" key="1">
    <citation type="submission" date="2019-08" db="EMBL/GenBank/DDBJ databases">
        <authorList>
            <person name="Chen S.-C."/>
            <person name="Lai M.-C."/>
            <person name="You Y.-T."/>
        </authorList>
    </citation>
    <scope>NUCLEOTIDE SEQUENCE [LARGE SCALE GENOMIC DNA]</scope>
    <source>
        <strain evidence="2 3">P2F9704a</strain>
    </source>
</reference>
<keyword evidence="3" id="KW-1185">Reference proteome</keyword>
<gene>
    <name evidence="2" type="ORF">FTO68_01670</name>
</gene>
<dbReference type="Gene3D" id="3.20.80.10">
    <property type="entry name" value="Regulatory factor, effector binding domain"/>
    <property type="match status" value="1"/>
</dbReference>
<dbReference type="AlphaFoldDB" id="A0ABD4TGS1"/>
<protein>
    <submittedName>
        <fullName evidence="2">Transcriptional regulator</fullName>
    </submittedName>
</protein>
<evidence type="ECO:0000259" key="1">
    <source>
        <dbReference type="SMART" id="SM00871"/>
    </source>
</evidence>
<dbReference type="Pfam" id="PF06445">
    <property type="entry name" value="GyrI-like"/>
    <property type="match status" value="1"/>
</dbReference>
<dbReference type="PANTHER" id="PTHR40055">
    <property type="entry name" value="TRANSCRIPTIONAL REGULATOR YGIV-RELATED"/>
    <property type="match status" value="1"/>
</dbReference>
<dbReference type="InterPro" id="IPR029442">
    <property type="entry name" value="GyrI-like"/>
</dbReference>
<dbReference type="InterPro" id="IPR010499">
    <property type="entry name" value="AraC_E-bd"/>
</dbReference>
<dbReference type="RefSeq" id="WP_255331609.1">
    <property type="nucleotide sequence ID" value="NZ_VOTZ01000002.1"/>
</dbReference>
<dbReference type="PANTHER" id="PTHR40055:SF1">
    <property type="entry name" value="TRANSCRIPTIONAL REGULATOR YGIV-RELATED"/>
    <property type="match status" value="1"/>
</dbReference>
<feature type="domain" description="AraC effector-binding" evidence="1">
    <location>
        <begin position="2"/>
        <end position="155"/>
    </location>
</feature>
<dbReference type="InterPro" id="IPR011256">
    <property type="entry name" value="Reg_factor_effector_dom_sf"/>
</dbReference>
<evidence type="ECO:0000313" key="2">
    <source>
        <dbReference type="EMBL" id="MCQ1537701.1"/>
    </source>
</evidence>
<dbReference type="InterPro" id="IPR050908">
    <property type="entry name" value="SmbC-like"/>
</dbReference>
<evidence type="ECO:0000313" key="3">
    <source>
        <dbReference type="Proteomes" id="UP001524383"/>
    </source>
</evidence>
<proteinExistence type="predicted"/>
<dbReference type="SUPFAM" id="SSF55136">
    <property type="entry name" value="Probable bacterial effector-binding domain"/>
    <property type="match status" value="1"/>
</dbReference>